<evidence type="ECO:0000313" key="3">
    <source>
        <dbReference type="Proteomes" id="UP001642409"/>
    </source>
</evidence>
<protein>
    <submittedName>
        <fullName evidence="2">Hypothetical_protein</fullName>
    </submittedName>
</protein>
<name>A0AA86P3I5_9EUKA</name>
<reference evidence="1" key="1">
    <citation type="submission" date="2023-06" db="EMBL/GenBank/DDBJ databases">
        <authorList>
            <person name="Kurt Z."/>
        </authorList>
    </citation>
    <scope>NUCLEOTIDE SEQUENCE</scope>
</reference>
<gene>
    <name evidence="1" type="ORF">HINF_LOCUS18726</name>
    <name evidence="2" type="ORF">HINF_LOCUS33446</name>
</gene>
<proteinExistence type="predicted"/>
<dbReference type="EMBL" id="CATOUU010000471">
    <property type="protein sequence ID" value="CAI9931081.1"/>
    <property type="molecule type" value="Genomic_DNA"/>
</dbReference>
<reference evidence="2 3" key="2">
    <citation type="submission" date="2024-07" db="EMBL/GenBank/DDBJ databases">
        <authorList>
            <person name="Akdeniz Z."/>
        </authorList>
    </citation>
    <scope>NUCLEOTIDE SEQUENCE [LARGE SCALE GENOMIC DNA]</scope>
</reference>
<sequence length="115" mass="14101">MQDINFNEKKDEYTKLIRNIKQQIKYNTQKQKDTQQLKQILQLTLNSRAELIKDFESKSLSEDQLKKKNELRMKYQQIKQQQIEKSGDYAQKKYYHNKITKQQFKQKQETEPKQE</sequence>
<dbReference type="EMBL" id="CAXDID020000116">
    <property type="protein sequence ID" value="CAL6030569.1"/>
    <property type="molecule type" value="Genomic_DNA"/>
</dbReference>
<accession>A0AA86P3I5</accession>
<comment type="caution">
    <text evidence="1">The sequence shown here is derived from an EMBL/GenBank/DDBJ whole genome shotgun (WGS) entry which is preliminary data.</text>
</comment>
<evidence type="ECO:0000313" key="1">
    <source>
        <dbReference type="EMBL" id="CAI9931081.1"/>
    </source>
</evidence>
<dbReference type="AlphaFoldDB" id="A0AA86P3I5"/>
<keyword evidence="3" id="KW-1185">Reference proteome</keyword>
<evidence type="ECO:0000313" key="2">
    <source>
        <dbReference type="EMBL" id="CAL6030569.1"/>
    </source>
</evidence>
<dbReference type="Proteomes" id="UP001642409">
    <property type="component" value="Unassembled WGS sequence"/>
</dbReference>
<organism evidence="1">
    <name type="scientific">Hexamita inflata</name>
    <dbReference type="NCBI Taxonomy" id="28002"/>
    <lineage>
        <taxon>Eukaryota</taxon>
        <taxon>Metamonada</taxon>
        <taxon>Diplomonadida</taxon>
        <taxon>Hexamitidae</taxon>
        <taxon>Hexamitinae</taxon>
        <taxon>Hexamita</taxon>
    </lineage>
</organism>